<dbReference type="Proteomes" id="UP000199695">
    <property type="component" value="Unassembled WGS sequence"/>
</dbReference>
<sequence>MEPTDEDSNGACGGFIQNCAIPFYHSFCFFDCSNRCYPHMAYIPPSKEGGPIKFIRLDFQVNESDRTLRATQVMEKDEETHENAMDPLHSIVWQRILWRVRVITREPLLFPAGCRTLP</sequence>
<dbReference type="STRING" id="1173111.SAMN05444955_108225"/>
<evidence type="ECO:0000313" key="1">
    <source>
        <dbReference type="EMBL" id="SEN31830.1"/>
    </source>
</evidence>
<name>A0A1H8FJT8_9BACL</name>
<dbReference type="EMBL" id="FOCQ01000008">
    <property type="protein sequence ID" value="SEN31830.1"/>
    <property type="molecule type" value="Genomic_DNA"/>
</dbReference>
<evidence type="ECO:0000313" key="2">
    <source>
        <dbReference type="Proteomes" id="UP000199695"/>
    </source>
</evidence>
<protein>
    <submittedName>
        <fullName evidence="1">Uncharacterized protein</fullName>
    </submittedName>
</protein>
<gene>
    <name evidence="1" type="ORF">SAMN05444955_108225</name>
</gene>
<organism evidence="1 2">
    <name type="scientific">Lihuaxuella thermophila</name>
    <dbReference type="NCBI Taxonomy" id="1173111"/>
    <lineage>
        <taxon>Bacteria</taxon>
        <taxon>Bacillati</taxon>
        <taxon>Bacillota</taxon>
        <taxon>Bacilli</taxon>
        <taxon>Bacillales</taxon>
        <taxon>Thermoactinomycetaceae</taxon>
        <taxon>Lihuaxuella</taxon>
    </lineage>
</organism>
<dbReference type="AlphaFoldDB" id="A0A1H8FJT8"/>
<keyword evidence="2" id="KW-1185">Reference proteome</keyword>
<reference evidence="1 2" key="1">
    <citation type="submission" date="2016-10" db="EMBL/GenBank/DDBJ databases">
        <authorList>
            <person name="de Groot N.N."/>
        </authorList>
    </citation>
    <scope>NUCLEOTIDE SEQUENCE [LARGE SCALE GENOMIC DNA]</scope>
    <source>
        <strain evidence="1 2">DSM 46701</strain>
    </source>
</reference>
<proteinExistence type="predicted"/>
<accession>A0A1H8FJT8</accession>